<protein>
    <submittedName>
        <fullName evidence="2">Uncharacterized protein</fullName>
    </submittedName>
</protein>
<sequence>MFVDSLTGHARLGMFRPDRPNIHAVMCALYDVNKKYGTRSPTSGLKQMWRSYQNKRARCYVNAAEELCEELCILFNRDNEERNDVIDSDHFDLNVPAPVEGWVDPPPPRANEDAPITATPILNNANSSGSSSSSSFWAALDAYYGSHSDADSVLPVPGIPSSRLKTGPTASTSPKSPKSVGVASSSASNAIPIKKEDCRRACAMPCHAMLLEYRDIATGYHVVDFPLALTDGRSCNKDEDDGVVFLGKRKAGESLSMVKNKFSGGGVQ</sequence>
<feature type="compositionally biased region" description="Low complexity" evidence="1">
    <location>
        <begin position="165"/>
        <end position="186"/>
    </location>
</feature>
<dbReference type="AlphaFoldDB" id="A0AAE2CUE5"/>
<evidence type="ECO:0000313" key="3">
    <source>
        <dbReference type="Proteomes" id="UP001293254"/>
    </source>
</evidence>
<evidence type="ECO:0000313" key="2">
    <source>
        <dbReference type="EMBL" id="KAK4434991.1"/>
    </source>
</evidence>
<feature type="region of interest" description="Disordered" evidence="1">
    <location>
        <begin position="155"/>
        <end position="186"/>
    </location>
</feature>
<dbReference type="Proteomes" id="UP001293254">
    <property type="component" value="Unassembled WGS sequence"/>
</dbReference>
<accession>A0AAE2CUE5</accession>
<dbReference type="EMBL" id="JACGWO010000002">
    <property type="protein sequence ID" value="KAK4434991.1"/>
    <property type="molecule type" value="Genomic_DNA"/>
</dbReference>
<comment type="caution">
    <text evidence="2">The sequence shown here is derived from an EMBL/GenBank/DDBJ whole genome shotgun (WGS) entry which is preliminary data.</text>
</comment>
<gene>
    <name evidence="2" type="ORF">Salat_0662100</name>
</gene>
<evidence type="ECO:0000256" key="1">
    <source>
        <dbReference type="SAM" id="MobiDB-lite"/>
    </source>
</evidence>
<reference evidence="2" key="2">
    <citation type="journal article" date="2024" name="Plant">
        <title>Genomic evolution and insights into agronomic trait innovations of Sesamum species.</title>
        <authorList>
            <person name="Miao H."/>
            <person name="Wang L."/>
            <person name="Qu L."/>
            <person name="Liu H."/>
            <person name="Sun Y."/>
            <person name="Le M."/>
            <person name="Wang Q."/>
            <person name="Wei S."/>
            <person name="Zheng Y."/>
            <person name="Lin W."/>
            <person name="Duan Y."/>
            <person name="Cao H."/>
            <person name="Xiong S."/>
            <person name="Wang X."/>
            <person name="Wei L."/>
            <person name="Li C."/>
            <person name="Ma Q."/>
            <person name="Ju M."/>
            <person name="Zhao R."/>
            <person name="Li G."/>
            <person name="Mu C."/>
            <person name="Tian Q."/>
            <person name="Mei H."/>
            <person name="Zhang T."/>
            <person name="Gao T."/>
            <person name="Zhang H."/>
        </authorList>
    </citation>
    <scope>NUCLEOTIDE SEQUENCE</scope>
    <source>
        <strain evidence="2">3651</strain>
    </source>
</reference>
<keyword evidence="3" id="KW-1185">Reference proteome</keyword>
<reference evidence="2" key="1">
    <citation type="submission" date="2020-06" db="EMBL/GenBank/DDBJ databases">
        <authorList>
            <person name="Li T."/>
            <person name="Hu X."/>
            <person name="Zhang T."/>
            <person name="Song X."/>
            <person name="Zhang H."/>
            <person name="Dai N."/>
            <person name="Sheng W."/>
            <person name="Hou X."/>
            <person name="Wei L."/>
        </authorList>
    </citation>
    <scope>NUCLEOTIDE SEQUENCE</scope>
    <source>
        <strain evidence="2">3651</strain>
        <tissue evidence="2">Leaf</tissue>
    </source>
</reference>
<organism evidence="2 3">
    <name type="scientific">Sesamum alatum</name>
    <dbReference type="NCBI Taxonomy" id="300844"/>
    <lineage>
        <taxon>Eukaryota</taxon>
        <taxon>Viridiplantae</taxon>
        <taxon>Streptophyta</taxon>
        <taxon>Embryophyta</taxon>
        <taxon>Tracheophyta</taxon>
        <taxon>Spermatophyta</taxon>
        <taxon>Magnoliopsida</taxon>
        <taxon>eudicotyledons</taxon>
        <taxon>Gunneridae</taxon>
        <taxon>Pentapetalae</taxon>
        <taxon>asterids</taxon>
        <taxon>lamiids</taxon>
        <taxon>Lamiales</taxon>
        <taxon>Pedaliaceae</taxon>
        <taxon>Sesamum</taxon>
    </lineage>
</organism>
<name>A0AAE2CUE5_9LAMI</name>
<proteinExistence type="predicted"/>